<gene>
    <name evidence="4" type="ORF">HJA_06042</name>
</gene>
<dbReference type="PANTHER" id="PTHR13891">
    <property type="entry name" value="CYTOCHROME C OXIDASE ASSEMBLY FACTOR 7"/>
    <property type="match status" value="1"/>
</dbReference>
<keyword evidence="2" id="KW-0677">Repeat</keyword>
<dbReference type="Gene3D" id="1.25.40.10">
    <property type="entry name" value="Tetratricopeptide repeat domain"/>
    <property type="match status" value="1"/>
</dbReference>
<dbReference type="InterPro" id="IPR006597">
    <property type="entry name" value="Sel1-like"/>
</dbReference>
<dbReference type="InterPro" id="IPR040239">
    <property type="entry name" value="HcpB-like"/>
</dbReference>
<dbReference type="Pfam" id="PF08238">
    <property type="entry name" value="Sel1"/>
    <property type="match status" value="2"/>
</dbReference>
<comment type="similarity">
    <text evidence="1">Belongs to the hcp beta-lactamase family.</text>
</comment>
<keyword evidence="5" id="KW-1185">Reference proteome</keyword>
<evidence type="ECO:0000256" key="1">
    <source>
        <dbReference type="ARBA" id="ARBA00008486"/>
    </source>
</evidence>
<name>A0A059FGN4_9PROT</name>
<feature type="chain" id="PRO_5039903906" evidence="3">
    <location>
        <begin position="21"/>
        <end position="430"/>
    </location>
</feature>
<dbReference type="RefSeq" id="WP_035579483.1">
    <property type="nucleotide sequence ID" value="NZ_ARYJ01000003.1"/>
</dbReference>
<feature type="signal peptide" evidence="3">
    <location>
        <begin position="1"/>
        <end position="20"/>
    </location>
</feature>
<dbReference type="InterPro" id="IPR011990">
    <property type="entry name" value="TPR-like_helical_dom_sf"/>
</dbReference>
<reference evidence="4 5" key="1">
    <citation type="journal article" date="2014" name="Antonie Van Leeuwenhoek">
        <title>Hyphomonas beringensis sp. nov. and Hyphomonas chukchiensis sp. nov., isolated from surface seawater of the Bering Sea and Chukchi Sea.</title>
        <authorList>
            <person name="Li C."/>
            <person name="Lai Q."/>
            <person name="Li G."/>
            <person name="Dong C."/>
            <person name="Wang J."/>
            <person name="Liao Y."/>
            <person name="Shao Z."/>
        </authorList>
    </citation>
    <scope>NUCLEOTIDE SEQUENCE [LARGE SCALE GENOMIC DNA]</scope>
    <source>
        <strain evidence="4 5">VP2</strain>
    </source>
</reference>
<keyword evidence="3" id="KW-0732">Signal</keyword>
<dbReference type="SMART" id="SM00671">
    <property type="entry name" value="SEL1"/>
    <property type="match status" value="3"/>
</dbReference>
<dbReference type="PATRIC" id="fig|1280952.3.peg.1198"/>
<dbReference type="Proteomes" id="UP000024816">
    <property type="component" value="Unassembled WGS sequence"/>
</dbReference>
<evidence type="ECO:0000256" key="2">
    <source>
        <dbReference type="ARBA" id="ARBA00022737"/>
    </source>
</evidence>
<dbReference type="PANTHER" id="PTHR13891:SF1">
    <property type="entry name" value="CYTOCHROME C OXIDASE ASSEMBLY FACTOR 7"/>
    <property type="match status" value="1"/>
</dbReference>
<proteinExistence type="inferred from homology"/>
<accession>A0A059FGN4</accession>
<evidence type="ECO:0000313" key="5">
    <source>
        <dbReference type="Proteomes" id="UP000024816"/>
    </source>
</evidence>
<sequence>MFRKWLVLGIWLGFGSLASAQVSASENACNTGDAEACFYTGAEYAQGSGVAEDKQKAVTYFLKACDMGVPDGCSTSGILVSLGEGNLEKDVFKGVDYLERACGMGHVDGCSRAIGHRISDTSPAFDLQKAVEVAKAGCAAGVENPCYWGLDWSWDGKKGEYPSLIDMPTAGWFAEEACNQFHDMMGCDVAARLYADPDAATFDAEKGLTYSMIRCDEQKAGAHCRNVGGVYLSIEEYELGALYMRRACDFGHADACQTATDWETYNREMAEYEAKMAAYRQMVDTPLSQGRYGDAVSAAINSAGSKDLAEKAILATRSAGRMSDISTNDLYAAALWFPTGPVRAAADAELAARGTGLEGTFGTGTNAPGMADARWRELYGTSAPSYSSGSSSFKPAPMKSASQISAETREKYRWAHCTMKGSNTSATVCQ</sequence>
<dbReference type="eggNOG" id="COG0790">
    <property type="taxonomic scope" value="Bacteria"/>
</dbReference>
<dbReference type="STRING" id="1280952.HJA_06042"/>
<organism evidence="4 5">
    <name type="scientific">Hyphomonas jannaschiana VP2</name>
    <dbReference type="NCBI Taxonomy" id="1280952"/>
    <lineage>
        <taxon>Bacteria</taxon>
        <taxon>Pseudomonadati</taxon>
        <taxon>Pseudomonadota</taxon>
        <taxon>Alphaproteobacteria</taxon>
        <taxon>Hyphomonadales</taxon>
        <taxon>Hyphomonadaceae</taxon>
        <taxon>Hyphomonas</taxon>
    </lineage>
</organism>
<comment type="caution">
    <text evidence="4">The sequence shown here is derived from an EMBL/GenBank/DDBJ whole genome shotgun (WGS) entry which is preliminary data.</text>
</comment>
<dbReference type="OrthoDB" id="7615610at2"/>
<evidence type="ECO:0000313" key="4">
    <source>
        <dbReference type="EMBL" id="KCZ89789.1"/>
    </source>
</evidence>
<dbReference type="AlphaFoldDB" id="A0A059FGN4"/>
<evidence type="ECO:0000256" key="3">
    <source>
        <dbReference type="SAM" id="SignalP"/>
    </source>
</evidence>
<protein>
    <submittedName>
        <fullName evidence="4">Beta-lactamase family protein</fullName>
    </submittedName>
</protein>
<dbReference type="SUPFAM" id="SSF81901">
    <property type="entry name" value="HCP-like"/>
    <property type="match status" value="2"/>
</dbReference>
<dbReference type="EMBL" id="ARYJ01000003">
    <property type="protein sequence ID" value="KCZ89789.1"/>
    <property type="molecule type" value="Genomic_DNA"/>
</dbReference>